<evidence type="ECO:0000313" key="1">
    <source>
        <dbReference type="EMBL" id="CAM9167643.1"/>
    </source>
</evidence>
<name>A0ACB1KFL0_RANTA</name>
<gene>
    <name evidence="1" type="ORF">MRATA1EN22A_LOCUS29332</name>
</gene>
<dbReference type="Proteomes" id="UP001162501">
    <property type="component" value="Unassembled WGS sequence"/>
</dbReference>
<comment type="caution">
    <text evidence="1">The sequence shown here is derived from an EMBL/GenBank/DDBJ whole genome shotgun (WGS) entry which is preliminary data.</text>
</comment>
<reference evidence="1" key="1">
    <citation type="submission" date="2025-03" db="EMBL/GenBank/DDBJ databases">
        <authorList>
            <consortium name="ELIXIR-Norway"/>
            <consortium name="Elixir Norway"/>
        </authorList>
    </citation>
    <scope>NUCLEOTIDE SEQUENCE</scope>
</reference>
<evidence type="ECO:0000313" key="2">
    <source>
        <dbReference type="Proteomes" id="UP001162501"/>
    </source>
</evidence>
<sequence>MDRDPTPRGILNPRTACPPGLGSSLTLWSEGLAGPHVGLLTFWHGNLHQPFPGLGIRNSSQRHRRLANQGLSLRPISPVHLTLSSSLSCLCLEGSICLSCVSITTVASGLNDKKQIKIVQAVKKGSLSLPGAAVQDAGLAAGIPTIIYLHDTFCPHYPQTLGFNPR</sequence>
<protein>
    <submittedName>
        <fullName evidence="1">Uncharacterized protein</fullName>
    </submittedName>
</protein>
<proteinExistence type="predicted"/>
<organism evidence="1 2">
    <name type="scientific">Rangifer tarandus platyrhynchus</name>
    <name type="common">Svalbard reindeer</name>
    <dbReference type="NCBI Taxonomy" id="3082113"/>
    <lineage>
        <taxon>Eukaryota</taxon>
        <taxon>Metazoa</taxon>
        <taxon>Chordata</taxon>
        <taxon>Craniata</taxon>
        <taxon>Vertebrata</taxon>
        <taxon>Euteleostomi</taxon>
        <taxon>Mammalia</taxon>
        <taxon>Eutheria</taxon>
        <taxon>Laurasiatheria</taxon>
        <taxon>Artiodactyla</taxon>
        <taxon>Ruminantia</taxon>
        <taxon>Pecora</taxon>
        <taxon>Cervidae</taxon>
        <taxon>Odocoileinae</taxon>
        <taxon>Rangifer</taxon>
    </lineage>
</organism>
<accession>A0ACB1KFL0</accession>
<dbReference type="EMBL" id="CATOBB020000491">
    <property type="protein sequence ID" value="CAM9167643.1"/>
    <property type="molecule type" value="Genomic_DNA"/>
</dbReference>